<protein>
    <submittedName>
        <fullName evidence="12">Multidrug ABC transporter permease/ATP-binding protein</fullName>
    </submittedName>
</protein>
<dbReference type="EMBL" id="MBTG01000023">
    <property type="protein sequence ID" value="OPH53429.1"/>
    <property type="molecule type" value="Genomic_DNA"/>
</dbReference>
<evidence type="ECO:0000256" key="8">
    <source>
        <dbReference type="ARBA" id="ARBA00023136"/>
    </source>
</evidence>
<gene>
    <name evidence="12" type="ORF">BC351_06080</name>
</gene>
<dbReference type="InterPro" id="IPR039421">
    <property type="entry name" value="Type_1_exporter"/>
</dbReference>
<keyword evidence="5" id="KW-0547">Nucleotide-binding</keyword>
<dbReference type="Pfam" id="PF00664">
    <property type="entry name" value="ABC_membrane"/>
    <property type="match status" value="1"/>
</dbReference>
<keyword evidence="6 12" id="KW-0067">ATP-binding</keyword>
<dbReference type="Gene3D" id="3.40.50.300">
    <property type="entry name" value="P-loop containing nucleotide triphosphate hydrolases"/>
    <property type="match status" value="1"/>
</dbReference>
<evidence type="ECO:0000256" key="9">
    <source>
        <dbReference type="SAM" id="Phobius"/>
    </source>
</evidence>
<comment type="caution">
    <text evidence="12">The sequence shown here is derived from an EMBL/GenBank/DDBJ whole genome shotgun (WGS) entry which is preliminary data.</text>
</comment>
<feature type="domain" description="ABC transporter" evidence="10">
    <location>
        <begin position="346"/>
        <end position="581"/>
    </location>
</feature>
<dbReference type="Proteomes" id="UP000190626">
    <property type="component" value="Unassembled WGS sequence"/>
</dbReference>
<dbReference type="InterPro" id="IPR017871">
    <property type="entry name" value="ABC_transporter-like_CS"/>
</dbReference>
<proteinExistence type="predicted"/>
<dbReference type="FunFam" id="3.40.50.300:FF:000221">
    <property type="entry name" value="Multidrug ABC transporter ATP-binding protein"/>
    <property type="match status" value="1"/>
</dbReference>
<evidence type="ECO:0000256" key="4">
    <source>
        <dbReference type="ARBA" id="ARBA00022692"/>
    </source>
</evidence>
<keyword evidence="3" id="KW-1003">Cell membrane</keyword>
<feature type="transmembrane region" description="Helical" evidence="9">
    <location>
        <begin position="27"/>
        <end position="49"/>
    </location>
</feature>
<dbReference type="FunFam" id="1.20.1560.10:FF:000011">
    <property type="entry name" value="Multidrug ABC transporter ATP-binding protein"/>
    <property type="match status" value="1"/>
</dbReference>
<keyword evidence="8 9" id="KW-0472">Membrane</keyword>
<dbReference type="STRING" id="1469647.BC351_06080"/>
<dbReference type="GO" id="GO:0015421">
    <property type="term" value="F:ABC-type oligopeptide transporter activity"/>
    <property type="evidence" value="ECO:0007669"/>
    <property type="project" value="TreeGrafter"/>
</dbReference>
<dbReference type="InterPro" id="IPR011527">
    <property type="entry name" value="ABC1_TM_dom"/>
</dbReference>
<keyword evidence="7 9" id="KW-1133">Transmembrane helix</keyword>
<keyword evidence="4 9" id="KW-0812">Transmembrane</keyword>
<feature type="transmembrane region" description="Helical" evidence="9">
    <location>
        <begin position="152"/>
        <end position="185"/>
    </location>
</feature>
<dbReference type="GO" id="GO:0005886">
    <property type="term" value="C:plasma membrane"/>
    <property type="evidence" value="ECO:0007669"/>
    <property type="project" value="UniProtKB-SubCell"/>
</dbReference>
<dbReference type="Pfam" id="PF00005">
    <property type="entry name" value="ABC_tran"/>
    <property type="match status" value="1"/>
</dbReference>
<dbReference type="InterPro" id="IPR003439">
    <property type="entry name" value="ABC_transporter-like_ATP-bd"/>
</dbReference>
<evidence type="ECO:0000256" key="3">
    <source>
        <dbReference type="ARBA" id="ARBA00022475"/>
    </source>
</evidence>
<dbReference type="InterPro" id="IPR027417">
    <property type="entry name" value="P-loop_NTPase"/>
</dbReference>
<dbReference type="SUPFAM" id="SSF90123">
    <property type="entry name" value="ABC transporter transmembrane region"/>
    <property type="match status" value="1"/>
</dbReference>
<reference evidence="13" key="1">
    <citation type="submission" date="2016-07" db="EMBL/GenBank/DDBJ databases">
        <authorList>
            <person name="Florea S."/>
            <person name="Webb J.S."/>
            <person name="Jaromczyk J."/>
            <person name="Schardl C.L."/>
        </authorList>
    </citation>
    <scope>NUCLEOTIDE SEQUENCE [LARGE SCALE GENOMIC DNA]</scope>
    <source>
        <strain evidence="13">CY1</strain>
    </source>
</reference>
<dbReference type="AlphaFoldDB" id="A0A1V4HG91"/>
<organism evidence="12 13">
    <name type="scientific">Paenibacillus ferrarius</name>
    <dbReference type="NCBI Taxonomy" id="1469647"/>
    <lineage>
        <taxon>Bacteria</taxon>
        <taxon>Bacillati</taxon>
        <taxon>Bacillota</taxon>
        <taxon>Bacilli</taxon>
        <taxon>Bacillales</taxon>
        <taxon>Paenibacillaceae</taxon>
        <taxon>Paenibacillus</taxon>
    </lineage>
</organism>
<comment type="subcellular location">
    <subcellularLocation>
        <location evidence="1">Cell membrane</location>
        <topology evidence="1">Multi-pass membrane protein</topology>
    </subcellularLocation>
</comment>
<feature type="transmembrane region" description="Helical" evidence="9">
    <location>
        <begin position="70"/>
        <end position="92"/>
    </location>
</feature>
<dbReference type="InterPro" id="IPR036640">
    <property type="entry name" value="ABC1_TM_sf"/>
</dbReference>
<keyword evidence="13" id="KW-1185">Reference proteome</keyword>
<evidence type="ECO:0000256" key="5">
    <source>
        <dbReference type="ARBA" id="ARBA00022741"/>
    </source>
</evidence>
<name>A0A1V4HG91_9BACL</name>
<dbReference type="CDD" id="cd18541">
    <property type="entry name" value="ABC_6TM_TmrB_like"/>
    <property type="match status" value="1"/>
</dbReference>
<evidence type="ECO:0000256" key="1">
    <source>
        <dbReference type="ARBA" id="ARBA00004651"/>
    </source>
</evidence>
<dbReference type="SUPFAM" id="SSF52540">
    <property type="entry name" value="P-loop containing nucleoside triphosphate hydrolases"/>
    <property type="match status" value="1"/>
</dbReference>
<evidence type="ECO:0000256" key="2">
    <source>
        <dbReference type="ARBA" id="ARBA00022448"/>
    </source>
</evidence>
<dbReference type="PROSITE" id="PS50893">
    <property type="entry name" value="ABC_TRANSPORTER_2"/>
    <property type="match status" value="1"/>
</dbReference>
<evidence type="ECO:0000259" key="11">
    <source>
        <dbReference type="PROSITE" id="PS50929"/>
    </source>
</evidence>
<dbReference type="PANTHER" id="PTHR43394:SF1">
    <property type="entry name" value="ATP-BINDING CASSETTE SUB-FAMILY B MEMBER 10, MITOCHONDRIAL"/>
    <property type="match status" value="1"/>
</dbReference>
<feature type="domain" description="ABC transmembrane type-1" evidence="11">
    <location>
        <begin position="29"/>
        <end position="313"/>
    </location>
</feature>
<evidence type="ECO:0000313" key="13">
    <source>
        <dbReference type="Proteomes" id="UP000190626"/>
    </source>
</evidence>
<dbReference type="Gene3D" id="1.20.1560.10">
    <property type="entry name" value="ABC transporter type 1, transmembrane domain"/>
    <property type="match status" value="1"/>
</dbReference>
<evidence type="ECO:0000256" key="6">
    <source>
        <dbReference type="ARBA" id="ARBA00022840"/>
    </source>
</evidence>
<keyword evidence="2" id="KW-0813">Transport</keyword>
<accession>A0A1V4HG91</accession>
<dbReference type="GO" id="GO:0016887">
    <property type="term" value="F:ATP hydrolysis activity"/>
    <property type="evidence" value="ECO:0007669"/>
    <property type="project" value="InterPro"/>
</dbReference>
<feature type="transmembrane region" description="Helical" evidence="9">
    <location>
        <begin position="290"/>
        <end position="311"/>
    </location>
</feature>
<dbReference type="PROSITE" id="PS00211">
    <property type="entry name" value="ABC_TRANSPORTER_1"/>
    <property type="match status" value="1"/>
</dbReference>
<evidence type="ECO:0000256" key="7">
    <source>
        <dbReference type="ARBA" id="ARBA00022989"/>
    </source>
</evidence>
<dbReference type="RefSeq" id="WP_208629840.1">
    <property type="nucleotide sequence ID" value="NZ_MBTG01000023.1"/>
</dbReference>
<dbReference type="SMART" id="SM00382">
    <property type="entry name" value="AAA"/>
    <property type="match status" value="1"/>
</dbReference>
<dbReference type="InterPro" id="IPR003593">
    <property type="entry name" value="AAA+_ATPase"/>
</dbReference>
<dbReference type="PANTHER" id="PTHR43394">
    <property type="entry name" value="ATP-DEPENDENT PERMEASE MDL1, MITOCHONDRIAL"/>
    <property type="match status" value="1"/>
</dbReference>
<dbReference type="GO" id="GO:0005524">
    <property type="term" value="F:ATP binding"/>
    <property type="evidence" value="ECO:0007669"/>
    <property type="project" value="UniProtKB-KW"/>
</dbReference>
<evidence type="ECO:0000313" key="12">
    <source>
        <dbReference type="EMBL" id="OPH53429.1"/>
    </source>
</evidence>
<dbReference type="PROSITE" id="PS50929">
    <property type="entry name" value="ABC_TM1F"/>
    <property type="match status" value="1"/>
</dbReference>
<evidence type="ECO:0000259" key="10">
    <source>
        <dbReference type="PROSITE" id="PS50893"/>
    </source>
</evidence>
<sequence length="590" mass="65573">METVWKEVEGLSFVIKLQWFFKERWKYYVLAVSLMICVNLLATVPPKLIGNTIDHIRSGNLTSSQLNQTVLILVGLSLFLYVITFVWITTLFGNSALIEKVLRGRLLTHLTKMTPAFFQRNSTGQLMALATNDVLAIGQTAGYGVMTLVHTLVGASVVIITMVSLISYKLMLAALIPLPILVIVINKLGKSVRTRFLAAQASFGQMNDHALESISGIRVLRSYVQEDHDLTAFDKVTSDVMNKNRRVSMLNTLFQPLTTLIVGLSYSIGIGYGSYLVFHQEITLGQLISFNIYLGMLIWPMISFGEFINVLQRGSASADRLDKALKQEADIVDVAKPVSVDVPERIEMKGLSFTYPTANHPSLVNISFQLERGQTLGIVGRTGSGKSTLLKQLLRQFPVEPGKLLIAGQSIEQISLDQVKSWVAYVPQEHLLLSKSIRDNVALGKHNASPEEIARAIEMASFTQDISQMPEGLGTIVGENGVMLSGGQKQRLAIARALLINSEILLLDDSLSAVDARTESRILQHIRKERAGKTTLITTHRLSAVSHANWILVLDEGRILEEGTHEELMQFGGWYREQWERQQMEASLEE</sequence>
<feature type="transmembrane region" description="Helical" evidence="9">
    <location>
        <begin position="253"/>
        <end position="278"/>
    </location>
</feature>